<dbReference type="GO" id="GO:0020037">
    <property type="term" value="F:heme binding"/>
    <property type="evidence" value="ECO:0007669"/>
    <property type="project" value="InterPro"/>
</dbReference>
<dbReference type="Pfam" id="PF00067">
    <property type="entry name" value="p450"/>
    <property type="match status" value="1"/>
</dbReference>
<keyword evidence="3 9" id="KW-0349">Heme</keyword>
<dbReference type="PANTHER" id="PTHR46696">
    <property type="entry name" value="P450, PUTATIVE (EUROFUNG)-RELATED"/>
    <property type="match status" value="1"/>
</dbReference>
<dbReference type="PRINTS" id="PR00385">
    <property type="entry name" value="P450"/>
</dbReference>
<sequence length="419" mass="45511">MKGTAFPDHRWAVHRGAPLPHDEAMDAQPVPYPFGDAVALQAHPRFAELRKSAAPVRVTMPYGGDAWLVTRYEQTRFVLSDPRFSRAAAAGADVPRGRPGFEPAGNLLAMDPPEHNRVRALVAKAFTGRRVELLRPRIQEIVDTLLDGIRPPADFASAVAWELPVLVIGELLGVPPGELPMVRECTETLVASGGTVTPADVTEARGKLAGALKTLIARRREEPADDLLTALAAARDEEDRLTDDELLMLGVALLAGGHESTANLTGSILVELLSDRERWTALVARPELVPSAVEELLRFVPLATVADFARIAREDLEIGGQAIRAGDAVLVQLDSANRDESVFPSAGEMDFGRKVNHHVAFGFGVHHCVGAPLARLELRVLLSTLVRRRPDLRLAISPEDIEWRRGGLLRGVSSLPVTW</sequence>
<dbReference type="Gene3D" id="1.10.630.10">
    <property type="entry name" value="Cytochrome P450"/>
    <property type="match status" value="1"/>
</dbReference>
<name>A0A0H3D4W0_AMYMU</name>
<dbReference type="PATRIC" id="fig|749927.5.peg.4059"/>
<dbReference type="PANTHER" id="PTHR46696:SF1">
    <property type="entry name" value="CYTOCHROME P450 YJIB-RELATED"/>
    <property type="match status" value="1"/>
</dbReference>
<dbReference type="KEGG" id="amd:AMED_3927"/>
<protein>
    <submittedName>
        <fullName evidence="10">Cytochrome P450</fullName>
    </submittedName>
</protein>
<dbReference type="PRINTS" id="PR00359">
    <property type="entry name" value="BP450"/>
</dbReference>
<dbReference type="InterPro" id="IPR036396">
    <property type="entry name" value="Cyt_P450_sf"/>
</dbReference>
<evidence type="ECO:0000256" key="3">
    <source>
        <dbReference type="ARBA" id="ARBA00022617"/>
    </source>
</evidence>
<dbReference type="InterPro" id="IPR017972">
    <property type="entry name" value="Cyt_P450_CS"/>
</dbReference>
<dbReference type="PROSITE" id="PS00086">
    <property type="entry name" value="CYTOCHROME_P450"/>
    <property type="match status" value="1"/>
</dbReference>
<reference evidence="10 11" key="1">
    <citation type="journal article" date="2010" name="Cell Res.">
        <title>Complete genome sequence of the rifamycin SV-producing Amycolatopsis mediterranei U32 revealed its genetic characteristics in phylogeny and metabolism.</title>
        <authorList>
            <person name="Zhao W."/>
            <person name="Zhong Y."/>
            <person name="Yuan H."/>
            <person name="Wang J."/>
            <person name="Zheng H."/>
            <person name="Wang Y."/>
            <person name="Cen X."/>
            <person name="Xu F."/>
            <person name="Bai J."/>
            <person name="Han X."/>
            <person name="Lu G."/>
            <person name="Zhu Y."/>
            <person name="Shao Z."/>
            <person name="Yan H."/>
            <person name="Li C."/>
            <person name="Peng N."/>
            <person name="Zhang Z."/>
            <person name="Zhang Y."/>
            <person name="Lin W."/>
            <person name="Fan Y."/>
            <person name="Qin Z."/>
            <person name="Hu Y."/>
            <person name="Zhu B."/>
            <person name="Wang S."/>
            <person name="Ding X."/>
            <person name="Zhao G.P."/>
        </authorList>
    </citation>
    <scope>NUCLEOTIDE SEQUENCE [LARGE SCALE GENOMIC DNA]</scope>
    <source>
        <strain evidence="11">U-32</strain>
    </source>
</reference>
<dbReference type="OrthoDB" id="141712at2"/>
<dbReference type="eggNOG" id="COG2124">
    <property type="taxonomic scope" value="Bacteria"/>
</dbReference>
<proteinExistence type="inferred from homology"/>
<evidence type="ECO:0000256" key="8">
    <source>
        <dbReference type="ARBA" id="ARBA00055433"/>
    </source>
</evidence>
<evidence type="ECO:0000313" key="10">
    <source>
        <dbReference type="EMBL" id="ADJ45706.1"/>
    </source>
</evidence>
<evidence type="ECO:0000256" key="9">
    <source>
        <dbReference type="RuleBase" id="RU000461"/>
    </source>
</evidence>
<evidence type="ECO:0000256" key="7">
    <source>
        <dbReference type="ARBA" id="ARBA00023033"/>
    </source>
</evidence>
<keyword evidence="6 9" id="KW-0408">Iron</keyword>
<keyword evidence="7 9" id="KW-0503">Monooxygenase</keyword>
<dbReference type="Proteomes" id="UP000000328">
    <property type="component" value="Chromosome"/>
</dbReference>
<comment type="pathway">
    <text evidence="1">Antibiotic biosynthesis; vancomycin biosynthesis.</text>
</comment>
<dbReference type="HOGENOM" id="CLU_033716_1_1_11"/>
<evidence type="ECO:0000256" key="5">
    <source>
        <dbReference type="ARBA" id="ARBA00023002"/>
    </source>
</evidence>
<dbReference type="AlphaFoldDB" id="A0A0H3D4W0"/>
<evidence type="ECO:0000256" key="2">
    <source>
        <dbReference type="ARBA" id="ARBA00010617"/>
    </source>
</evidence>
<evidence type="ECO:0000256" key="6">
    <source>
        <dbReference type="ARBA" id="ARBA00023004"/>
    </source>
</evidence>
<dbReference type="InterPro" id="IPR002397">
    <property type="entry name" value="Cyt_P450_B"/>
</dbReference>
<accession>A0A0H3D4W0</accession>
<gene>
    <name evidence="10" type="ordered locus">AMED_3927</name>
</gene>
<dbReference type="GO" id="GO:0005506">
    <property type="term" value="F:iron ion binding"/>
    <property type="evidence" value="ECO:0007669"/>
    <property type="project" value="InterPro"/>
</dbReference>
<dbReference type="SUPFAM" id="SSF48264">
    <property type="entry name" value="Cytochrome P450"/>
    <property type="match status" value="1"/>
</dbReference>
<evidence type="ECO:0000256" key="4">
    <source>
        <dbReference type="ARBA" id="ARBA00022723"/>
    </source>
</evidence>
<keyword evidence="5 9" id="KW-0560">Oxidoreductase</keyword>
<dbReference type="FunFam" id="1.10.630.10:FF:000018">
    <property type="entry name" value="Cytochrome P450 monooxygenase"/>
    <property type="match status" value="1"/>
</dbReference>
<comment type="similarity">
    <text evidence="2 9">Belongs to the cytochrome P450 family.</text>
</comment>
<keyword evidence="4 9" id="KW-0479">Metal-binding</keyword>
<dbReference type="CDD" id="cd11031">
    <property type="entry name" value="Cyp158A-like"/>
    <property type="match status" value="1"/>
</dbReference>
<evidence type="ECO:0000256" key="1">
    <source>
        <dbReference type="ARBA" id="ARBA00004660"/>
    </source>
</evidence>
<evidence type="ECO:0000313" key="11">
    <source>
        <dbReference type="Proteomes" id="UP000000328"/>
    </source>
</evidence>
<dbReference type="EMBL" id="CP002000">
    <property type="protein sequence ID" value="ADJ45706.1"/>
    <property type="molecule type" value="Genomic_DNA"/>
</dbReference>
<comment type="function">
    <text evidence="8">Involved in the coupling of aromatic side chains of the heptapeptide of vancomycin.</text>
</comment>
<organism evidence="10 11">
    <name type="scientific">Amycolatopsis mediterranei (strain U-32)</name>
    <dbReference type="NCBI Taxonomy" id="749927"/>
    <lineage>
        <taxon>Bacteria</taxon>
        <taxon>Bacillati</taxon>
        <taxon>Actinomycetota</taxon>
        <taxon>Actinomycetes</taxon>
        <taxon>Pseudonocardiales</taxon>
        <taxon>Pseudonocardiaceae</taxon>
        <taxon>Amycolatopsis</taxon>
    </lineage>
</organism>
<dbReference type="GO" id="GO:0004497">
    <property type="term" value="F:monooxygenase activity"/>
    <property type="evidence" value="ECO:0007669"/>
    <property type="project" value="UniProtKB-KW"/>
</dbReference>
<dbReference type="InterPro" id="IPR001128">
    <property type="entry name" value="Cyt_P450"/>
</dbReference>
<dbReference type="GO" id="GO:0016705">
    <property type="term" value="F:oxidoreductase activity, acting on paired donors, with incorporation or reduction of molecular oxygen"/>
    <property type="evidence" value="ECO:0007669"/>
    <property type="project" value="InterPro"/>
</dbReference>